<dbReference type="AlphaFoldDB" id="A0A6N4R588"/>
<comment type="subcellular location">
    <subcellularLocation>
        <location evidence="8">Cytoplasm</location>
    </subcellularLocation>
</comment>
<evidence type="ECO:0000259" key="11">
    <source>
        <dbReference type="PROSITE" id="PS51883"/>
    </source>
</evidence>
<comment type="function">
    <text evidence="8">An essential GTPase which binds GTP, GDP and possibly (p)ppGpp with moderate affinity, with high nucleotide exchange rates and a fairly low GTP hydrolysis rate. Plays a role in control of the cell cycle, stress response, ribosome biogenesis and in those bacteria that undergo differentiation, in morphogenesis control.</text>
</comment>
<dbReference type="PIRSF" id="PIRSF002401">
    <property type="entry name" value="GTP_bd_Obg/CgtA"/>
    <property type="match status" value="1"/>
</dbReference>
<dbReference type="EC" id="3.6.5.-" evidence="8"/>
<dbReference type="NCBIfam" id="NF008955">
    <property type="entry name" value="PRK12297.1"/>
    <property type="match status" value="1"/>
</dbReference>
<dbReference type="GO" id="GO:0005737">
    <property type="term" value="C:cytoplasm"/>
    <property type="evidence" value="ECO:0007669"/>
    <property type="project" value="UniProtKB-SubCell"/>
</dbReference>
<dbReference type="FunFam" id="2.70.210.12:FF:000001">
    <property type="entry name" value="GTPase Obg"/>
    <property type="match status" value="1"/>
</dbReference>
<dbReference type="Pfam" id="PF01018">
    <property type="entry name" value="GTP1_OBG"/>
    <property type="match status" value="1"/>
</dbReference>
<comment type="caution">
    <text evidence="12">The sequence shown here is derived from an EMBL/GenBank/DDBJ whole genome shotgun (WGS) entry which is preliminary data.</text>
</comment>
<dbReference type="InterPro" id="IPR014100">
    <property type="entry name" value="GTP-bd_Obg/CgtA"/>
</dbReference>
<evidence type="ECO:0000256" key="4">
    <source>
        <dbReference type="ARBA" id="ARBA00022741"/>
    </source>
</evidence>
<dbReference type="SUPFAM" id="SSF52540">
    <property type="entry name" value="P-loop containing nucleoside triphosphate hydrolases"/>
    <property type="match status" value="1"/>
</dbReference>
<dbReference type="InterPro" id="IPR031167">
    <property type="entry name" value="G_OBG"/>
</dbReference>
<dbReference type="InterPro" id="IPR006073">
    <property type="entry name" value="GTP-bd"/>
</dbReference>
<feature type="binding site" evidence="8">
    <location>
        <begin position="191"/>
        <end position="195"/>
    </location>
    <ligand>
        <name>GTP</name>
        <dbReference type="ChEBI" id="CHEBI:37565"/>
    </ligand>
</feature>
<dbReference type="PANTHER" id="PTHR11702">
    <property type="entry name" value="DEVELOPMENTALLY REGULATED GTP-BINDING PROTEIN-RELATED"/>
    <property type="match status" value="1"/>
</dbReference>
<evidence type="ECO:0000313" key="12">
    <source>
        <dbReference type="EMBL" id="TKW60783.1"/>
    </source>
</evidence>
<dbReference type="InterPro" id="IPR036726">
    <property type="entry name" value="GTP1_OBG_dom_sf"/>
</dbReference>
<dbReference type="PANTHER" id="PTHR11702:SF31">
    <property type="entry name" value="MITOCHONDRIAL RIBOSOME-ASSOCIATED GTPASE 2"/>
    <property type="match status" value="1"/>
</dbReference>
<dbReference type="InterPro" id="IPR045086">
    <property type="entry name" value="OBG_GTPase"/>
</dbReference>
<gene>
    <name evidence="12" type="primary">obgE</name>
    <name evidence="8" type="synonym">obg</name>
    <name evidence="12" type="ORF">DI628_07790</name>
</gene>
<feature type="binding site" evidence="8">
    <location>
        <begin position="312"/>
        <end position="314"/>
    </location>
    <ligand>
        <name>GTP</name>
        <dbReference type="ChEBI" id="CHEBI:37565"/>
    </ligand>
</feature>
<keyword evidence="2 8" id="KW-0963">Cytoplasm</keyword>
<evidence type="ECO:0000256" key="6">
    <source>
        <dbReference type="ARBA" id="ARBA00022842"/>
    </source>
</evidence>
<feature type="binding site" evidence="8">
    <location>
        <begin position="212"/>
        <end position="215"/>
    </location>
    <ligand>
        <name>GTP</name>
        <dbReference type="ChEBI" id="CHEBI:37565"/>
    </ligand>
</feature>
<reference evidence="12 13" key="1">
    <citation type="journal article" date="2017" name="Nat. Commun.">
        <title>In situ click chemistry generation of cyclooxygenase-2 inhibitors.</title>
        <authorList>
            <person name="Bhardwaj A."/>
            <person name="Kaur J."/>
            <person name="Wuest M."/>
            <person name="Wuest F."/>
        </authorList>
    </citation>
    <scope>NUCLEOTIDE SEQUENCE [LARGE SCALE GENOMIC DNA]</scope>
    <source>
        <strain evidence="12">S2_018_000_R2_106</strain>
    </source>
</reference>
<dbReference type="GO" id="GO:0005525">
    <property type="term" value="F:GTP binding"/>
    <property type="evidence" value="ECO:0007669"/>
    <property type="project" value="UniProtKB-UniRule"/>
</dbReference>
<dbReference type="SUPFAM" id="SSF82051">
    <property type="entry name" value="Obg GTP-binding protein N-terminal domain"/>
    <property type="match status" value="1"/>
</dbReference>
<dbReference type="PRINTS" id="PR00326">
    <property type="entry name" value="GTP1OBG"/>
</dbReference>
<dbReference type="PROSITE" id="PS00905">
    <property type="entry name" value="GTP1_OBG"/>
    <property type="match status" value="1"/>
</dbReference>
<comment type="similarity">
    <text evidence="1 8">Belongs to the TRAFAC class OBG-HflX-like GTPase superfamily. OBG GTPase family.</text>
</comment>
<keyword evidence="4 8" id="KW-0547">Nucleotide-binding</keyword>
<dbReference type="CDD" id="cd01898">
    <property type="entry name" value="Obg"/>
    <property type="match status" value="1"/>
</dbReference>
<evidence type="ECO:0000256" key="2">
    <source>
        <dbReference type="ARBA" id="ARBA00022490"/>
    </source>
</evidence>
<dbReference type="NCBIfam" id="NF008956">
    <property type="entry name" value="PRK12299.1"/>
    <property type="match status" value="1"/>
</dbReference>
<feature type="binding site" evidence="8">
    <location>
        <begin position="166"/>
        <end position="173"/>
    </location>
    <ligand>
        <name>GTP</name>
        <dbReference type="ChEBI" id="CHEBI:37565"/>
    </ligand>
</feature>
<feature type="domain" description="Obg" evidence="11">
    <location>
        <begin position="1"/>
        <end position="159"/>
    </location>
</feature>
<keyword evidence="6 8" id="KW-0460">Magnesium</keyword>
<protein>
    <recommendedName>
        <fullName evidence="8">GTPase Obg</fullName>
        <ecNumber evidence="8">3.6.5.-</ecNumber>
    </recommendedName>
    <alternativeName>
        <fullName evidence="8">GTP-binding protein Obg</fullName>
    </alternativeName>
</protein>
<accession>A0A6N4R588</accession>
<comment type="subunit">
    <text evidence="8">Monomer.</text>
</comment>
<keyword evidence="5 8" id="KW-0378">Hydrolase</keyword>
<evidence type="ECO:0000259" key="10">
    <source>
        <dbReference type="PROSITE" id="PS51710"/>
    </source>
</evidence>
<dbReference type="EMBL" id="VAFM01000002">
    <property type="protein sequence ID" value="TKW60783.1"/>
    <property type="molecule type" value="Genomic_DNA"/>
</dbReference>
<evidence type="ECO:0000256" key="5">
    <source>
        <dbReference type="ARBA" id="ARBA00022801"/>
    </source>
</evidence>
<dbReference type="Pfam" id="PF01926">
    <property type="entry name" value="MMR_HSR1"/>
    <property type="match status" value="1"/>
</dbReference>
<dbReference type="Proteomes" id="UP000320948">
    <property type="component" value="Unassembled WGS sequence"/>
</dbReference>
<evidence type="ECO:0000256" key="3">
    <source>
        <dbReference type="ARBA" id="ARBA00022723"/>
    </source>
</evidence>
<dbReference type="GO" id="GO:0043022">
    <property type="term" value="F:ribosome binding"/>
    <property type="evidence" value="ECO:0007669"/>
    <property type="project" value="UniProtKB-ARBA"/>
</dbReference>
<dbReference type="Gene3D" id="2.70.210.12">
    <property type="entry name" value="GTP1/OBG domain"/>
    <property type="match status" value="1"/>
</dbReference>
<evidence type="ECO:0000256" key="8">
    <source>
        <dbReference type="HAMAP-Rule" id="MF_01454"/>
    </source>
</evidence>
<proteinExistence type="inferred from homology"/>
<dbReference type="GO" id="GO:0000287">
    <property type="term" value="F:magnesium ion binding"/>
    <property type="evidence" value="ECO:0007669"/>
    <property type="project" value="InterPro"/>
</dbReference>
<feature type="domain" description="OBG-type G" evidence="10">
    <location>
        <begin position="160"/>
        <end position="331"/>
    </location>
</feature>
<dbReference type="InterPro" id="IPR027417">
    <property type="entry name" value="P-loop_NTPase"/>
</dbReference>
<dbReference type="GO" id="GO:0042254">
    <property type="term" value="P:ribosome biogenesis"/>
    <property type="evidence" value="ECO:0007669"/>
    <property type="project" value="UniProtKB-UniRule"/>
</dbReference>
<keyword evidence="7 8" id="KW-0342">GTP-binding</keyword>
<feature type="binding site" evidence="8">
    <location>
        <position position="173"/>
    </location>
    <ligand>
        <name>Mg(2+)</name>
        <dbReference type="ChEBI" id="CHEBI:18420"/>
    </ligand>
</feature>
<dbReference type="GO" id="GO:0003924">
    <property type="term" value="F:GTPase activity"/>
    <property type="evidence" value="ECO:0007669"/>
    <property type="project" value="UniProtKB-UniRule"/>
</dbReference>
<evidence type="ECO:0000313" key="13">
    <source>
        <dbReference type="Proteomes" id="UP000320948"/>
    </source>
</evidence>
<dbReference type="InterPro" id="IPR006169">
    <property type="entry name" value="GTP1_OBG_dom"/>
</dbReference>
<comment type="cofactor">
    <cofactor evidence="8">
        <name>Mg(2+)</name>
        <dbReference type="ChEBI" id="CHEBI:18420"/>
    </cofactor>
</comment>
<evidence type="ECO:0000256" key="7">
    <source>
        <dbReference type="ARBA" id="ARBA00023134"/>
    </source>
</evidence>
<feature type="binding site" evidence="8">
    <location>
        <position position="193"/>
    </location>
    <ligand>
        <name>Mg(2+)</name>
        <dbReference type="ChEBI" id="CHEBI:18420"/>
    </ligand>
</feature>
<dbReference type="Gene3D" id="3.40.50.300">
    <property type="entry name" value="P-loop containing nucleotide triphosphate hydrolases"/>
    <property type="match status" value="1"/>
</dbReference>
<sequence>MKFLDEAVIECRSGAGGAGCVSFRREKYIEYGGPDGGNGGKGGDVWIECAENLNTLIDYRYTQLFKAPTGGHGMGRNRTGAAGKDLVLYVPPGTEVWDDEEEELVVDMLKHGQRHLLLPGGRGGRGNASYKSSTNQAPREFTPGVPAREMKVRLRLKILADVGLLGLPNAGKSTFVGKVSRAKPKVADYAFTTLHPALGFVRRDSTEFLVADLPGLIEGAAEGHGLGHRFLKHVSRCAAVLHLVDITQPEPWKAYKTIRKELKIYDEDYEGDLSELPEIVAMTKADLLLDEEAEAILKEFAKKTKTKPVLMSVHDGRGVDDTVGKLAQLVAERRAEEVDDDTEDDGHED</sequence>
<dbReference type="NCBIfam" id="TIGR02729">
    <property type="entry name" value="Obg_CgtA"/>
    <property type="match status" value="1"/>
</dbReference>
<feature type="binding site" evidence="8">
    <location>
        <begin position="283"/>
        <end position="286"/>
    </location>
    <ligand>
        <name>GTP</name>
        <dbReference type="ChEBI" id="CHEBI:37565"/>
    </ligand>
</feature>
<keyword evidence="3 8" id="KW-0479">Metal-binding</keyword>
<evidence type="ECO:0000256" key="1">
    <source>
        <dbReference type="ARBA" id="ARBA00007699"/>
    </source>
</evidence>
<dbReference type="HAMAP" id="MF_01454">
    <property type="entry name" value="GTPase_Obg"/>
    <property type="match status" value="1"/>
</dbReference>
<evidence type="ECO:0000256" key="9">
    <source>
        <dbReference type="SAM" id="MobiDB-lite"/>
    </source>
</evidence>
<dbReference type="InterPro" id="IPR006074">
    <property type="entry name" value="GTP1-OBG_CS"/>
</dbReference>
<name>A0A6N4R588_BLAVI</name>
<organism evidence="12 13">
    <name type="scientific">Blastochloris viridis</name>
    <name type="common">Rhodopseudomonas viridis</name>
    <dbReference type="NCBI Taxonomy" id="1079"/>
    <lineage>
        <taxon>Bacteria</taxon>
        <taxon>Pseudomonadati</taxon>
        <taxon>Pseudomonadota</taxon>
        <taxon>Alphaproteobacteria</taxon>
        <taxon>Hyphomicrobiales</taxon>
        <taxon>Blastochloridaceae</taxon>
        <taxon>Blastochloris</taxon>
    </lineage>
</organism>
<feature type="region of interest" description="Disordered" evidence="9">
    <location>
        <begin position="117"/>
        <end position="142"/>
    </location>
</feature>
<dbReference type="PROSITE" id="PS51883">
    <property type="entry name" value="OBG"/>
    <property type="match status" value="1"/>
</dbReference>
<dbReference type="PROSITE" id="PS51710">
    <property type="entry name" value="G_OBG"/>
    <property type="match status" value="1"/>
</dbReference>